<dbReference type="VEuPathDB" id="FungiDB:PODANS_5_90"/>
<proteinExistence type="predicted"/>
<dbReference type="EMBL" id="FO904940">
    <property type="protein sequence ID" value="CDP29194.1"/>
    <property type="molecule type" value="Genomic_DNA"/>
</dbReference>
<sequence length="208" mass="23515">MIWHSFMLNPYLYKDWAIAVCPSGAADCGLHWELLALSPDFLVDFNEKASAGIEIPELLTAEILKLDTTNRSLPGYQTAKYDLVAAVGRQADFALTLTRVGWIHSPYSDSIFRRAIARYSSFLRLFHAGLVSVVPTLDIDLVWHTHQLSPVEYFQFSKTVTNGRFIKHNDHLEQKAISSGLEQTKQLYKRHFGENMFAAIAGSVRQLV</sequence>
<dbReference type="InterPro" id="IPR009836">
    <property type="entry name" value="GRDP-like"/>
</dbReference>
<evidence type="ECO:0000313" key="1">
    <source>
        <dbReference type="EMBL" id="CAP62118.1"/>
    </source>
</evidence>
<accession>B2AFA1</accession>
<evidence type="ECO:0000313" key="3">
    <source>
        <dbReference type="Proteomes" id="UP000001197"/>
    </source>
</evidence>
<dbReference type="OrthoDB" id="4579962at2759"/>
<dbReference type="Proteomes" id="UP000001197">
    <property type="component" value="Chromosome 5"/>
</dbReference>
<dbReference type="eggNOG" id="ENOG502RYJ5">
    <property type="taxonomic scope" value="Eukaryota"/>
</dbReference>
<protein>
    <submittedName>
        <fullName evidence="1">Podospora anserina S mat+ genomic DNA chromosome 5, supercontig 1</fullName>
    </submittedName>
</protein>
<dbReference type="EMBL" id="CU633457">
    <property type="protein sequence ID" value="CAP62118.1"/>
    <property type="molecule type" value="Genomic_DNA"/>
</dbReference>
<reference evidence="1" key="2">
    <citation type="submission" date="2008-07" db="EMBL/GenBank/DDBJ databases">
        <authorList>
            <person name="Genoscope - CEA"/>
        </authorList>
    </citation>
    <scope>NUCLEOTIDE SEQUENCE</scope>
    <source>
        <strain evidence="1">S mat+</strain>
    </source>
</reference>
<reference evidence="3" key="3">
    <citation type="journal article" date="2014" name="Genetics">
        <title>Maintaining two mating types: Structure of the mating type locus and its role in heterokaryosis in Podospora anserina.</title>
        <authorList>
            <person name="Grognet P."/>
            <person name="Bidard F."/>
            <person name="Kuchly C."/>
            <person name="Tong L.C.H."/>
            <person name="Coppin E."/>
            <person name="Benkhali J.A."/>
            <person name="Couloux A."/>
            <person name="Wincker P."/>
            <person name="Debuchy R."/>
            <person name="Silar P."/>
        </authorList>
    </citation>
    <scope>GENOME REANNOTATION</scope>
    <source>
        <strain evidence="3">S / ATCC MYA-4624 / DSM 980 / FGSC 10383</strain>
    </source>
</reference>
<name>B2AFA1_PODAN</name>
<keyword evidence="3" id="KW-1185">Reference proteome</keyword>
<organism evidence="1">
    <name type="scientific">Podospora anserina (strain S / ATCC MYA-4624 / DSM 980 / FGSC 10383)</name>
    <name type="common">Pleurage anserina</name>
    <dbReference type="NCBI Taxonomy" id="515849"/>
    <lineage>
        <taxon>Eukaryota</taxon>
        <taxon>Fungi</taxon>
        <taxon>Dikarya</taxon>
        <taxon>Ascomycota</taxon>
        <taxon>Pezizomycotina</taxon>
        <taxon>Sordariomycetes</taxon>
        <taxon>Sordariomycetidae</taxon>
        <taxon>Sordariales</taxon>
        <taxon>Podosporaceae</taxon>
        <taxon>Podospora</taxon>
        <taxon>Podospora anserina</taxon>
    </lineage>
</organism>
<reference evidence="2" key="4">
    <citation type="submission" date="2015-04" db="EMBL/GenBank/DDBJ databases">
        <title>Maintaining two mating types: Structure of the mating type locus and its role in heterokaryosis in Podospora anserina.</title>
        <authorList>
            <person name="Grognet P."/>
            <person name="Bidard F."/>
            <person name="Kuchly C."/>
            <person name="Chan Ho Tong L."/>
            <person name="Coppin E."/>
            <person name="Ait Benkhali J."/>
            <person name="Couloux A."/>
            <person name="Wincker P."/>
            <person name="Debuchy R."/>
            <person name="Silar P."/>
        </authorList>
    </citation>
    <scope>NUCLEOTIDE SEQUENCE</scope>
</reference>
<reference evidence="1 3" key="1">
    <citation type="journal article" date="2008" name="Genome Biol.">
        <title>The genome sequence of the model ascomycete fungus Podospora anserina.</title>
        <authorList>
            <person name="Espagne E."/>
            <person name="Lespinet O."/>
            <person name="Malagnac F."/>
            <person name="Da Silva C."/>
            <person name="Jaillon O."/>
            <person name="Porcel B.M."/>
            <person name="Couloux A."/>
            <person name="Aury J.-M."/>
            <person name="Segurens B."/>
            <person name="Poulain J."/>
            <person name="Anthouard V."/>
            <person name="Grossetete S."/>
            <person name="Khalili H."/>
            <person name="Coppin E."/>
            <person name="Dequard-Chablat M."/>
            <person name="Picard M."/>
            <person name="Contamine V."/>
            <person name="Arnaise S."/>
            <person name="Bourdais A."/>
            <person name="Berteaux-Lecellier V."/>
            <person name="Gautheret D."/>
            <person name="de Vries R.P."/>
            <person name="Battaglia E."/>
            <person name="Coutinho P.M."/>
            <person name="Danchin E.G.J."/>
            <person name="Henrissat B."/>
            <person name="El Khoury R."/>
            <person name="Sainsard-Chanet A."/>
            <person name="Boivin A."/>
            <person name="Pinan-Lucarre B."/>
            <person name="Sellem C.H."/>
            <person name="Debuchy R."/>
            <person name="Wincker P."/>
            <person name="Weissenbach J."/>
            <person name="Silar P."/>
        </authorList>
    </citation>
    <scope>NUCLEOTIDE SEQUENCE [LARGE SCALE GENOMIC DNA]</scope>
    <source>
        <strain evidence="3">S / ATCC MYA-4624 / DSM 980 / FGSC 10383</strain>
        <strain evidence="1">S mat+</strain>
    </source>
</reference>
<dbReference type="AlphaFoldDB" id="B2AFA1"/>
<dbReference type="PANTHER" id="PTHR34365:SF7">
    <property type="entry name" value="GLYCINE-RICH DOMAIN-CONTAINING PROTEIN 1"/>
    <property type="match status" value="1"/>
</dbReference>
<evidence type="ECO:0000313" key="2">
    <source>
        <dbReference type="EMBL" id="CDP29194.1"/>
    </source>
</evidence>
<dbReference type="KEGG" id="pan:PODANSg1358"/>
<dbReference type="GeneID" id="6188139"/>
<dbReference type="PANTHER" id="PTHR34365">
    <property type="entry name" value="ENOLASE (DUF1399)"/>
    <property type="match status" value="1"/>
</dbReference>
<dbReference type="HOGENOM" id="CLU_1321374_0_0_1"/>
<dbReference type="Pfam" id="PF07173">
    <property type="entry name" value="GRDP-like"/>
    <property type="match status" value="1"/>
</dbReference>
<gene>
    <name evidence="1" type="ORF">PODANS_5_90</name>
</gene>
<dbReference type="RefSeq" id="XP_001904340.1">
    <property type="nucleotide sequence ID" value="XM_001904305.1"/>
</dbReference>